<sequence>MEEPEQAASSRRTNTCRPSATPREKSILPCDPRPCVSGAHPVDVLPLIWVFRSETLLFCSPLCPVFFPPSSVFRVEASNSVTFLCGLCVFVPECVYCTARALTNLTTQKPRDFTIAAWRYLDSGGEASLSPGAPSAKGFGVQQLGSS</sequence>
<organism evidence="2 3">
    <name type="scientific">Pogonophryne albipinna</name>
    <dbReference type="NCBI Taxonomy" id="1090488"/>
    <lineage>
        <taxon>Eukaryota</taxon>
        <taxon>Metazoa</taxon>
        <taxon>Chordata</taxon>
        <taxon>Craniata</taxon>
        <taxon>Vertebrata</taxon>
        <taxon>Euteleostomi</taxon>
        <taxon>Actinopterygii</taxon>
        <taxon>Neopterygii</taxon>
        <taxon>Teleostei</taxon>
        <taxon>Neoteleostei</taxon>
        <taxon>Acanthomorphata</taxon>
        <taxon>Eupercaria</taxon>
        <taxon>Perciformes</taxon>
        <taxon>Notothenioidei</taxon>
        <taxon>Pogonophryne</taxon>
    </lineage>
</organism>
<dbReference type="Proteomes" id="UP001219934">
    <property type="component" value="Unassembled WGS sequence"/>
</dbReference>
<proteinExistence type="predicted"/>
<evidence type="ECO:0000313" key="2">
    <source>
        <dbReference type="EMBL" id="KAJ4939589.1"/>
    </source>
</evidence>
<feature type="non-terminal residue" evidence="2">
    <location>
        <position position="147"/>
    </location>
</feature>
<evidence type="ECO:0000256" key="1">
    <source>
        <dbReference type="SAM" id="MobiDB-lite"/>
    </source>
</evidence>
<dbReference type="EMBL" id="JAPTMU010000008">
    <property type="protein sequence ID" value="KAJ4939589.1"/>
    <property type="molecule type" value="Genomic_DNA"/>
</dbReference>
<keyword evidence="3" id="KW-1185">Reference proteome</keyword>
<feature type="region of interest" description="Disordered" evidence="1">
    <location>
        <begin position="1"/>
        <end position="25"/>
    </location>
</feature>
<protein>
    <submittedName>
        <fullName evidence="2">Uncharacterized protein</fullName>
    </submittedName>
</protein>
<name>A0AAD6B969_9TELE</name>
<evidence type="ECO:0000313" key="3">
    <source>
        <dbReference type="Proteomes" id="UP001219934"/>
    </source>
</evidence>
<dbReference type="AlphaFoldDB" id="A0AAD6B969"/>
<reference evidence="2" key="1">
    <citation type="submission" date="2022-11" db="EMBL/GenBank/DDBJ databases">
        <title>Chromosome-level genome of Pogonophryne albipinna.</title>
        <authorList>
            <person name="Jo E."/>
        </authorList>
    </citation>
    <scope>NUCLEOTIDE SEQUENCE</scope>
    <source>
        <strain evidence="2">SGF0006</strain>
        <tissue evidence="2">Muscle</tissue>
    </source>
</reference>
<gene>
    <name evidence="2" type="ORF">JOQ06_029033</name>
</gene>
<comment type="caution">
    <text evidence="2">The sequence shown here is derived from an EMBL/GenBank/DDBJ whole genome shotgun (WGS) entry which is preliminary data.</text>
</comment>
<accession>A0AAD6B969</accession>
<feature type="compositionally biased region" description="Polar residues" evidence="1">
    <location>
        <begin position="7"/>
        <end position="18"/>
    </location>
</feature>